<dbReference type="Pfam" id="PF04434">
    <property type="entry name" value="SWIM"/>
    <property type="match status" value="1"/>
</dbReference>
<gene>
    <name evidence="7" type="ORF">Tco_0751931</name>
</gene>
<evidence type="ECO:0000256" key="4">
    <source>
        <dbReference type="PROSITE-ProRule" id="PRU00325"/>
    </source>
</evidence>
<evidence type="ECO:0000256" key="1">
    <source>
        <dbReference type="ARBA" id="ARBA00022723"/>
    </source>
</evidence>
<evidence type="ECO:0000259" key="6">
    <source>
        <dbReference type="PROSITE" id="PS50966"/>
    </source>
</evidence>
<keyword evidence="3" id="KW-0862">Zinc</keyword>
<evidence type="ECO:0000256" key="3">
    <source>
        <dbReference type="ARBA" id="ARBA00022833"/>
    </source>
</evidence>
<dbReference type="InterPro" id="IPR006564">
    <property type="entry name" value="Znf_PMZ"/>
</dbReference>
<reference evidence="7" key="2">
    <citation type="submission" date="2022-01" db="EMBL/GenBank/DDBJ databases">
        <authorList>
            <person name="Yamashiro T."/>
            <person name="Shiraishi A."/>
            <person name="Satake H."/>
            <person name="Nakayama K."/>
        </authorList>
    </citation>
    <scope>NUCLEOTIDE SEQUENCE</scope>
</reference>
<reference evidence="7" key="1">
    <citation type="journal article" date="2022" name="Int. J. Mol. Sci.">
        <title>Draft Genome of Tanacetum Coccineum: Genomic Comparison of Closely Related Tanacetum-Family Plants.</title>
        <authorList>
            <person name="Yamashiro T."/>
            <person name="Shiraishi A."/>
            <person name="Nakayama K."/>
            <person name="Satake H."/>
        </authorList>
    </citation>
    <scope>NUCLEOTIDE SEQUENCE</scope>
</reference>
<name>A0ABQ4Z8K0_9ASTR</name>
<dbReference type="Proteomes" id="UP001151760">
    <property type="component" value="Unassembled WGS sequence"/>
</dbReference>
<proteinExistence type="predicted"/>
<sequence length="410" mass="47128">MAATCYTQDIYVIFKKEWKTSFDCGHEISSIDGVKVIYRVGFLKGNKKNWKIVEYNVTSDIYVTCSCARFETSGILCKHILYIMRRESLTTIPNHYIIPRWTMKATYKVGVLNGLLEEQSKRKKTNIDDDIRSTQQENISQQRPSKKKKNMPQHLLVSDLVVSMKTKGLPKRAIRVKPGLEVSLDLKKKNVVVIVEQKEDEEKKERLNEVHNKTLQSESNIQEALVDPLVTGVMDQIEVFSYHFMISPSTRFILVSSLFTQEVENDCNNADEYASYLFKKSYVLSDLFAVAGLGRAGVVPAGLSFSTGRISDIWCSCRIRVTWCCFVMEEMTIDINNCVVLEYCYMWFEFYDAKLGQKWNDVLYMPDRYAYGRASNDVVDEELEAVPGVDAAVKTAGFLNDALWRDERRL</sequence>
<protein>
    <submittedName>
        <fullName evidence="7">FAR1-related sequence 5-like protein</fullName>
    </submittedName>
</protein>
<keyword evidence="8" id="KW-1185">Reference proteome</keyword>
<keyword evidence="1" id="KW-0479">Metal-binding</keyword>
<dbReference type="PANTHER" id="PTHR47718:SF7">
    <property type="entry name" value="PROTEIN FAR1-RELATED SEQUENCE"/>
    <property type="match status" value="1"/>
</dbReference>
<dbReference type="PANTHER" id="PTHR47718">
    <property type="entry name" value="OS01G0519700 PROTEIN"/>
    <property type="match status" value="1"/>
</dbReference>
<evidence type="ECO:0000313" key="7">
    <source>
        <dbReference type="EMBL" id="GJS85390.1"/>
    </source>
</evidence>
<evidence type="ECO:0000313" key="8">
    <source>
        <dbReference type="Proteomes" id="UP001151760"/>
    </source>
</evidence>
<feature type="region of interest" description="Disordered" evidence="5">
    <location>
        <begin position="123"/>
        <end position="152"/>
    </location>
</feature>
<organism evidence="7 8">
    <name type="scientific">Tanacetum coccineum</name>
    <dbReference type="NCBI Taxonomy" id="301880"/>
    <lineage>
        <taxon>Eukaryota</taxon>
        <taxon>Viridiplantae</taxon>
        <taxon>Streptophyta</taxon>
        <taxon>Embryophyta</taxon>
        <taxon>Tracheophyta</taxon>
        <taxon>Spermatophyta</taxon>
        <taxon>Magnoliopsida</taxon>
        <taxon>eudicotyledons</taxon>
        <taxon>Gunneridae</taxon>
        <taxon>Pentapetalae</taxon>
        <taxon>asterids</taxon>
        <taxon>campanulids</taxon>
        <taxon>Asterales</taxon>
        <taxon>Asteraceae</taxon>
        <taxon>Asteroideae</taxon>
        <taxon>Anthemideae</taxon>
        <taxon>Anthemidinae</taxon>
        <taxon>Tanacetum</taxon>
    </lineage>
</organism>
<dbReference type="SMART" id="SM00575">
    <property type="entry name" value="ZnF_PMZ"/>
    <property type="match status" value="1"/>
</dbReference>
<feature type="domain" description="SWIM-type" evidence="6">
    <location>
        <begin position="55"/>
        <end position="88"/>
    </location>
</feature>
<keyword evidence="2 4" id="KW-0863">Zinc-finger</keyword>
<feature type="compositionally biased region" description="Polar residues" evidence="5">
    <location>
        <begin position="133"/>
        <end position="143"/>
    </location>
</feature>
<accession>A0ABQ4Z8K0</accession>
<dbReference type="InterPro" id="IPR007527">
    <property type="entry name" value="Znf_SWIM"/>
</dbReference>
<dbReference type="EMBL" id="BQNB010011045">
    <property type="protein sequence ID" value="GJS85390.1"/>
    <property type="molecule type" value="Genomic_DNA"/>
</dbReference>
<evidence type="ECO:0000256" key="5">
    <source>
        <dbReference type="SAM" id="MobiDB-lite"/>
    </source>
</evidence>
<evidence type="ECO:0000256" key="2">
    <source>
        <dbReference type="ARBA" id="ARBA00022771"/>
    </source>
</evidence>
<comment type="caution">
    <text evidence="7">The sequence shown here is derived from an EMBL/GenBank/DDBJ whole genome shotgun (WGS) entry which is preliminary data.</text>
</comment>
<dbReference type="PROSITE" id="PS50966">
    <property type="entry name" value="ZF_SWIM"/>
    <property type="match status" value="1"/>
</dbReference>